<evidence type="ECO:0000256" key="1">
    <source>
        <dbReference type="SAM" id="MobiDB-lite"/>
    </source>
</evidence>
<gene>
    <name evidence="2" type="ORF">Purlil1_12697</name>
</gene>
<accession>A0ABR0BGF2</accession>
<reference evidence="2 3" key="1">
    <citation type="journal article" date="2024" name="Microbiol. Resour. Announc.">
        <title>Genome annotations for the ascomycete fungi Trichoderma harzianum, Trichoderma aggressivum, and Purpureocillium lilacinum.</title>
        <authorList>
            <person name="Beijen E.P.W."/>
            <person name="Ohm R.A."/>
        </authorList>
    </citation>
    <scope>NUCLEOTIDE SEQUENCE [LARGE SCALE GENOMIC DNA]</scope>
    <source>
        <strain evidence="2 3">CBS 150709</strain>
    </source>
</reference>
<comment type="caution">
    <text evidence="2">The sequence shown here is derived from an EMBL/GenBank/DDBJ whole genome shotgun (WGS) entry which is preliminary data.</text>
</comment>
<evidence type="ECO:0000313" key="3">
    <source>
        <dbReference type="Proteomes" id="UP001287286"/>
    </source>
</evidence>
<feature type="compositionally biased region" description="Low complexity" evidence="1">
    <location>
        <begin position="158"/>
        <end position="169"/>
    </location>
</feature>
<proteinExistence type="predicted"/>
<protein>
    <submittedName>
        <fullName evidence="2">Uncharacterized protein</fullName>
    </submittedName>
</protein>
<name>A0ABR0BGF2_PURLI</name>
<dbReference type="Proteomes" id="UP001287286">
    <property type="component" value="Unassembled WGS sequence"/>
</dbReference>
<keyword evidence="3" id="KW-1185">Reference proteome</keyword>
<feature type="compositionally biased region" description="Polar residues" evidence="1">
    <location>
        <begin position="179"/>
        <end position="188"/>
    </location>
</feature>
<organism evidence="2 3">
    <name type="scientific">Purpureocillium lilacinum</name>
    <name type="common">Paecilomyces lilacinus</name>
    <dbReference type="NCBI Taxonomy" id="33203"/>
    <lineage>
        <taxon>Eukaryota</taxon>
        <taxon>Fungi</taxon>
        <taxon>Dikarya</taxon>
        <taxon>Ascomycota</taxon>
        <taxon>Pezizomycotina</taxon>
        <taxon>Sordariomycetes</taxon>
        <taxon>Hypocreomycetidae</taxon>
        <taxon>Hypocreales</taxon>
        <taxon>Ophiocordycipitaceae</taxon>
        <taxon>Purpureocillium</taxon>
    </lineage>
</organism>
<dbReference type="EMBL" id="JAWRVI010000123">
    <property type="protein sequence ID" value="KAK4075267.1"/>
    <property type="molecule type" value="Genomic_DNA"/>
</dbReference>
<sequence length="213" mass="22900">MVSDLAQCFKPKPDVERLLSTMKQGNPGDGLYQLRGERPIRGYKATGTVGITGGSLKETGGASYSVGIGTDDTQLKYRERSDQSAVYIEKKMKTPAGTAYGEAGGNYSNGVLGFFINLAFRGDAQLQEWAAGRLKEHPRDNAWEGGEARTTASETGYRATGTRAGTSTARSRRSSVRGQSLTPDTNYVGQERDLAVGGSIDYDTWPKSPPDSD</sequence>
<feature type="region of interest" description="Disordered" evidence="1">
    <location>
        <begin position="138"/>
        <end position="213"/>
    </location>
</feature>
<evidence type="ECO:0000313" key="2">
    <source>
        <dbReference type="EMBL" id="KAK4075267.1"/>
    </source>
</evidence>